<feature type="domain" description="M23ase beta-sheet core" evidence="1">
    <location>
        <begin position="258"/>
        <end position="360"/>
    </location>
</feature>
<dbReference type="PANTHER" id="PTHR21666:SF270">
    <property type="entry name" value="MUREIN HYDROLASE ACTIVATOR ENVC"/>
    <property type="match status" value="1"/>
</dbReference>
<keyword evidence="3" id="KW-1185">Reference proteome</keyword>
<name>A0ABX0LQG7_9BURK</name>
<accession>A0ABX0LQG7</accession>
<gene>
    <name evidence="2" type="ORF">F0185_26410</name>
</gene>
<dbReference type="PANTHER" id="PTHR21666">
    <property type="entry name" value="PEPTIDASE-RELATED"/>
    <property type="match status" value="1"/>
</dbReference>
<dbReference type="EMBL" id="VUYU01000024">
    <property type="protein sequence ID" value="NHZ37106.1"/>
    <property type="molecule type" value="Genomic_DNA"/>
</dbReference>
<evidence type="ECO:0000313" key="3">
    <source>
        <dbReference type="Proteomes" id="UP000785613"/>
    </source>
</evidence>
<reference evidence="2 3" key="1">
    <citation type="submission" date="2019-09" db="EMBL/GenBank/DDBJ databases">
        <title>Taxonomy of Antarctic Massilia spp.: description of Massilia rubra sp. nov., Massilia aquatica sp. nov., Massilia mucilaginosa sp. nov., Massilia frigida sp. nov. isolated from streams, lakes and regoliths.</title>
        <authorList>
            <person name="Holochova P."/>
            <person name="Sedlacek I."/>
            <person name="Kralova S."/>
            <person name="Maslanova I."/>
            <person name="Busse H.-J."/>
            <person name="Stankova E."/>
            <person name="Vrbovska V."/>
            <person name="Kovarovic V."/>
            <person name="Bartak M."/>
            <person name="Svec P."/>
            <person name="Pantucek R."/>
        </authorList>
    </citation>
    <scope>NUCLEOTIDE SEQUENCE [LARGE SCALE GENOMIC DNA]</scope>
    <source>
        <strain evidence="2 3">CCM 8692</strain>
    </source>
</reference>
<dbReference type="InterPro" id="IPR011055">
    <property type="entry name" value="Dup_hybrid_motif"/>
</dbReference>
<protein>
    <submittedName>
        <fullName evidence="2">M23 family metallopeptidase</fullName>
    </submittedName>
</protein>
<sequence>MPIKLFRTGARHGAIDFIVAAIGCALAGNALAATVPLPYGCEMASKGKPAPAAAVVAQPVFPPVQVQVRTPVQPTVLPSAGRNYLLYELHLQNFSAEAVTVHGIEVLDADQPPSTPVAELKEAQVAASLRQVTIGDNPGNLQRLGVGQGAVAFLCLAFDAKVAVPARLRHRVLLDKAVADGPAIDTRTTPMLVLGRPLVGTNWTPGNSPSLHSHHRMGLWVVDGTAQISRRYAIDWKKFNSQRKPYAGDPRDVRAYYAYGQKVLAVADGEVVTARDGFPDNIPKTEAGFEAALPVTLDTIGGNQIIIDLGNGQFAAYYHLQPGSVGVKTGDRVRRGQLLARVGNSGDARWPHLHFQVTDKADVMASEGLPQIFDSYRIKSGNQEWEARTGEYPMGDVVVDFGADAQEN</sequence>
<organism evidence="2 3">
    <name type="scientific">Massilia rubra</name>
    <dbReference type="NCBI Taxonomy" id="2607910"/>
    <lineage>
        <taxon>Bacteria</taxon>
        <taxon>Pseudomonadati</taxon>
        <taxon>Pseudomonadota</taxon>
        <taxon>Betaproteobacteria</taxon>
        <taxon>Burkholderiales</taxon>
        <taxon>Oxalobacteraceae</taxon>
        <taxon>Telluria group</taxon>
        <taxon>Massilia</taxon>
    </lineage>
</organism>
<comment type="caution">
    <text evidence="2">The sequence shown here is derived from an EMBL/GenBank/DDBJ whole genome shotgun (WGS) entry which is preliminary data.</text>
</comment>
<dbReference type="Gene3D" id="2.70.70.10">
    <property type="entry name" value="Glucose Permease (Domain IIA)"/>
    <property type="match status" value="1"/>
</dbReference>
<evidence type="ECO:0000259" key="1">
    <source>
        <dbReference type="Pfam" id="PF01551"/>
    </source>
</evidence>
<dbReference type="RefSeq" id="WP_167229701.1">
    <property type="nucleotide sequence ID" value="NZ_VUYU01000024.1"/>
</dbReference>
<dbReference type="Pfam" id="PF01551">
    <property type="entry name" value="Peptidase_M23"/>
    <property type="match status" value="1"/>
</dbReference>
<dbReference type="InterPro" id="IPR016047">
    <property type="entry name" value="M23ase_b-sheet_dom"/>
</dbReference>
<dbReference type="CDD" id="cd12797">
    <property type="entry name" value="M23_peptidase"/>
    <property type="match status" value="1"/>
</dbReference>
<dbReference type="Proteomes" id="UP000785613">
    <property type="component" value="Unassembled WGS sequence"/>
</dbReference>
<dbReference type="InterPro" id="IPR050570">
    <property type="entry name" value="Cell_wall_metabolism_enzyme"/>
</dbReference>
<evidence type="ECO:0000313" key="2">
    <source>
        <dbReference type="EMBL" id="NHZ37106.1"/>
    </source>
</evidence>
<proteinExistence type="predicted"/>
<dbReference type="SUPFAM" id="SSF51261">
    <property type="entry name" value="Duplicated hybrid motif"/>
    <property type="match status" value="1"/>
</dbReference>